<feature type="modified residue" description="N6-(pyridoxal phosphate)lysine" evidence="6">
    <location>
        <position position="197"/>
    </location>
</feature>
<dbReference type="PhylomeDB" id="A0A0G4FZR6"/>
<evidence type="ECO:0000256" key="6">
    <source>
        <dbReference type="PIRSR" id="PIRSR006468-1"/>
    </source>
</evidence>
<evidence type="ECO:0000256" key="1">
    <source>
        <dbReference type="ARBA" id="ARBA00001933"/>
    </source>
</evidence>
<dbReference type="PANTHER" id="PTHR42825">
    <property type="entry name" value="AMINO ACID AMINOTRANSFERASE"/>
    <property type="match status" value="1"/>
</dbReference>
<dbReference type="InterPro" id="IPR043131">
    <property type="entry name" value="BCAT-like_N"/>
</dbReference>
<evidence type="ECO:0000256" key="5">
    <source>
        <dbReference type="ARBA" id="ARBA00022898"/>
    </source>
</evidence>
<dbReference type="NCBIfam" id="TIGR01123">
    <property type="entry name" value="ilvE_II"/>
    <property type="match status" value="1"/>
</dbReference>
<dbReference type="GO" id="GO:0004084">
    <property type="term" value="F:branched-chain-amino-acid transaminase activity"/>
    <property type="evidence" value="ECO:0007669"/>
    <property type="project" value="InterPro"/>
</dbReference>
<proteinExistence type="inferred from homology"/>
<comment type="cofactor">
    <cofactor evidence="1">
        <name>pyridoxal 5'-phosphate</name>
        <dbReference type="ChEBI" id="CHEBI:597326"/>
    </cofactor>
</comment>
<dbReference type="EMBL" id="CDMZ01000739">
    <property type="protein sequence ID" value="CEM20515.1"/>
    <property type="molecule type" value="Genomic_DNA"/>
</dbReference>
<dbReference type="CDD" id="cd01557">
    <property type="entry name" value="BCAT_beta_family"/>
    <property type="match status" value="1"/>
</dbReference>
<dbReference type="InterPro" id="IPR005786">
    <property type="entry name" value="B_amino_transII"/>
</dbReference>
<evidence type="ECO:0000256" key="3">
    <source>
        <dbReference type="ARBA" id="ARBA00022576"/>
    </source>
</evidence>
<keyword evidence="4" id="KW-0808">Transferase</keyword>
<protein>
    <recommendedName>
        <fullName evidence="8">Branched-chain-amino-acid transaminase</fullName>
    </recommendedName>
</protein>
<comment type="similarity">
    <text evidence="2">Belongs to the class-IV pyridoxal-phosphate-dependent aminotransferase family.</text>
</comment>
<dbReference type="Pfam" id="PF01063">
    <property type="entry name" value="Aminotran_4"/>
    <property type="match status" value="1"/>
</dbReference>
<keyword evidence="3" id="KW-0032">Aminotransferase</keyword>
<dbReference type="GO" id="GO:0009081">
    <property type="term" value="P:branched-chain amino acid metabolic process"/>
    <property type="evidence" value="ECO:0007669"/>
    <property type="project" value="InterPro"/>
</dbReference>
<dbReference type="Gene3D" id="3.20.10.10">
    <property type="entry name" value="D-amino Acid Aminotransferase, subunit A, domain 2"/>
    <property type="match status" value="1"/>
</dbReference>
<dbReference type="FunFam" id="3.30.470.10:FF:000004">
    <property type="entry name" value="Branched-chain-amino-acid aminotransferase"/>
    <property type="match status" value="1"/>
</dbReference>
<dbReference type="AlphaFoldDB" id="A0A0G4FZR6"/>
<dbReference type="InterPro" id="IPR001544">
    <property type="entry name" value="Aminotrans_IV"/>
</dbReference>
<gene>
    <name evidence="7" type="ORF">Cvel_3924</name>
</gene>
<accession>A0A0G4FZR6</accession>
<evidence type="ECO:0000313" key="7">
    <source>
        <dbReference type="EMBL" id="CEM20515.1"/>
    </source>
</evidence>
<name>A0A0G4FZR6_9ALVE</name>
<keyword evidence="5" id="KW-0663">Pyridoxal phosphate</keyword>
<dbReference type="Gene3D" id="3.30.470.10">
    <property type="match status" value="1"/>
</dbReference>
<dbReference type="InterPro" id="IPR033939">
    <property type="entry name" value="BCAT_family"/>
</dbReference>
<dbReference type="PANTHER" id="PTHR42825:SF2">
    <property type="entry name" value="BRANCHED-CHAIN-AMINO-ACID AMINOTRANSFERASE 3, CHLOROPLASTIC-RELATED"/>
    <property type="match status" value="1"/>
</dbReference>
<dbReference type="InterPro" id="IPR036038">
    <property type="entry name" value="Aminotransferase-like"/>
</dbReference>
<reference evidence="7" key="1">
    <citation type="submission" date="2014-11" db="EMBL/GenBank/DDBJ databases">
        <authorList>
            <person name="Otto D Thomas"/>
            <person name="Naeem Raeece"/>
        </authorList>
    </citation>
    <scope>NUCLEOTIDE SEQUENCE</scope>
</reference>
<dbReference type="InterPro" id="IPR043132">
    <property type="entry name" value="BCAT-like_C"/>
</dbReference>
<organism evidence="7">
    <name type="scientific">Chromera velia CCMP2878</name>
    <dbReference type="NCBI Taxonomy" id="1169474"/>
    <lineage>
        <taxon>Eukaryota</taxon>
        <taxon>Sar</taxon>
        <taxon>Alveolata</taxon>
        <taxon>Colpodellida</taxon>
        <taxon>Chromeraceae</taxon>
        <taxon>Chromera</taxon>
    </lineage>
</organism>
<sequence length="358" mass="39632">MRRGFTAPWSQIGTADVDWDSLKFAYVPAKFHFEATWRDGKWSEGRLVDSPYVNLHIASTCLHYGQACFEGLKAFSDATGGVSLFRPDQNGLRMNRSAERLCMQPPPPDLFLKGCEEVVRANAAFVPPFETQGALYIRPLLVGSGPRIGVEPSDEYTFIVLAMPCGDYYKGGVSKPVSAWVVDGYDRAAPQGVGAFKVGGNYAADLQANGLGKKKGHPVALYLDAKEQKFIDEFSTSNFIAFEKGKDRYVTPQSPSILPSITNLSLMDLARDQGWEVVQRPVEIAEVLGGRFSEVAACGTAVVITPLSEVEYRDSMYRVSESTDEKPMGPAFSTLYRRLRAVQRREDVDTHGWLHRVL</sequence>
<evidence type="ECO:0000256" key="4">
    <source>
        <dbReference type="ARBA" id="ARBA00022679"/>
    </source>
</evidence>
<dbReference type="PIRSF" id="PIRSF006468">
    <property type="entry name" value="BCAT1"/>
    <property type="match status" value="1"/>
</dbReference>
<dbReference type="NCBIfam" id="NF009897">
    <property type="entry name" value="PRK13357.1"/>
    <property type="match status" value="1"/>
</dbReference>
<dbReference type="SUPFAM" id="SSF56752">
    <property type="entry name" value="D-aminoacid aminotransferase-like PLP-dependent enzymes"/>
    <property type="match status" value="1"/>
</dbReference>
<evidence type="ECO:0008006" key="8">
    <source>
        <dbReference type="Google" id="ProtNLM"/>
    </source>
</evidence>
<dbReference type="VEuPathDB" id="CryptoDB:Cvel_3924"/>
<evidence type="ECO:0000256" key="2">
    <source>
        <dbReference type="ARBA" id="ARBA00009320"/>
    </source>
</evidence>